<dbReference type="InterPro" id="IPR032675">
    <property type="entry name" value="LRR_dom_sf"/>
</dbReference>
<dbReference type="SUPFAM" id="SSF52058">
    <property type="entry name" value="L domain-like"/>
    <property type="match status" value="1"/>
</dbReference>
<keyword evidence="2" id="KW-1185">Reference proteome</keyword>
<name>A0A1T4MB62_9PORP</name>
<dbReference type="RefSeq" id="WP_078736643.1">
    <property type="nucleotide sequence ID" value="NZ_FUXE01000006.1"/>
</dbReference>
<dbReference type="AlphaFoldDB" id="A0A1T4MB62"/>
<gene>
    <name evidence="1" type="ORF">SAMN02745171_00696</name>
</gene>
<dbReference type="InterPro" id="IPR026906">
    <property type="entry name" value="LRR_5"/>
</dbReference>
<organism evidence="1 2">
    <name type="scientific">Porphyromonas circumdentaria</name>
    <dbReference type="NCBI Taxonomy" id="29524"/>
    <lineage>
        <taxon>Bacteria</taxon>
        <taxon>Pseudomonadati</taxon>
        <taxon>Bacteroidota</taxon>
        <taxon>Bacteroidia</taxon>
        <taxon>Bacteroidales</taxon>
        <taxon>Porphyromonadaceae</taxon>
        <taxon>Porphyromonas</taxon>
    </lineage>
</organism>
<reference evidence="2" key="1">
    <citation type="submission" date="2017-02" db="EMBL/GenBank/DDBJ databases">
        <authorList>
            <person name="Varghese N."/>
            <person name="Submissions S."/>
        </authorList>
    </citation>
    <scope>NUCLEOTIDE SEQUENCE [LARGE SCALE GENOMIC DNA]</scope>
    <source>
        <strain evidence="2">ATCC 51356</strain>
    </source>
</reference>
<sequence>MGQYRLHIKLFLQGLFGALLIWSNFLTAHEQQHVEVTLAIPRQSYELSPSGRTLVLWKGDQSKINMGTDPVLSKIDTIGAYAFHALDSLGQMVADYTIEELILPPTLRAVEEGAFYCMALKKIYLNNRLEYLARAAFIDCALTEIYLPASLRLVASPFLRCMRLDRVEVAEDSPFLAIEKGALVNLDRKELLYYPTGAIYAQPLLPEEIVAIAPSAFANNPYIQKLIIPKGVRYIAQEAFAECPSLTTIELPSTIEALGENVWRYSPVDTLVMRSNFPPQFEGNPRFLVTRRPAHLYVPSTTLSLYAGDEFWKKHFATLESMDVLEEYFMQEGEDSLPFYLLDRMLYLTLPDGVREARLFDRDGILVKVLSHSGGHALLPGTYLLRIKDKTYKVICANQP</sequence>
<proteinExistence type="predicted"/>
<dbReference type="Gene3D" id="3.80.10.10">
    <property type="entry name" value="Ribonuclease Inhibitor"/>
    <property type="match status" value="1"/>
</dbReference>
<evidence type="ECO:0000313" key="1">
    <source>
        <dbReference type="EMBL" id="SJZ64192.1"/>
    </source>
</evidence>
<dbReference type="OrthoDB" id="1013650at2"/>
<dbReference type="Pfam" id="PF13306">
    <property type="entry name" value="LRR_5"/>
    <property type="match status" value="2"/>
</dbReference>
<protein>
    <submittedName>
        <fullName evidence="1">Leucine rich repeat-containing protein</fullName>
    </submittedName>
</protein>
<dbReference type="EMBL" id="FUXE01000006">
    <property type="protein sequence ID" value="SJZ64192.1"/>
    <property type="molecule type" value="Genomic_DNA"/>
</dbReference>
<dbReference type="Proteomes" id="UP000190121">
    <property type="component" value="Unassembled WGS sequence"/>
</dbReference>
<accession>A0A1T4MB62</accession>
<evidence type="ECO:0000313" key="2">
    <source>
        <dbReference type="Proteomes" id="UP000190121"/>
    </source>
</evidence>
<dbReference type="STRING" id="29524.SAMN02745171_00696"/>